<dbReference type="SUPFAM" id="SSF56112">
    <property type="entry name" value="Protein kinase-like (PK-like)"/>
    <property type="match status" value="1"/>
</dbReference>
<dbReference type="Proteomes" id="UP000053029">
    <property type="component" value="Unassembled WGS sequence"/>
</dbReference>
<dbReference type="Pfam" id="PF01636">
    <property type="entry name" value="APH"/>
    <property type="match status" value="1"/>
</dbReference>
<dbReference type="GeneID" id="25305934"/>
<feature type="domain" description="Aminoglycoside phosphotransferase" evidence="1">
    <location>
        <begin position="161"/>
        <end position="371"/>
    </location>
</feature>
<gene>
    <name evidence="2" type="ORF">Z517_06444</name>
</gene>
<dbReference type="AlphaFoldDB" id="A0A0D2H573"/>
<dbReference type="HOGENOM" id="CLU_025005_3_1_1"/>
<evidence type="ECO:0000313" key="3">
    <source>
        <dbReference type="Proteomes" id="UP000053029"/>
    </source>
</evidence>
<dbReference type="InterPro" id="IPR002575">
    <property type="entry name" value="Aminoglycoside_PTrfase"/>
</dbReference>
<dbReference type="PANTHER" id="PTHR21310">
    <property type="entry name" value="AMINOGLYCOSIDE PHOSPHOTRANSFERASE-RELATED-RELATED"/>
    <property type="match status" value="1"/>
</dbReference>
<dbReference type="OrthoDB" id="3645574at2759"/>
<accession>A0A0D2H573</accession>
<proteinExistence type="predicted"/>
<reference evidence="2 3" key="1">
    <citation type="submission" date="2015-01" db="EMBL/GenBank/DDBJ databases">
        <title>The Genome Sequence of Fonsecaea pedrosoi CBS 271.37.</title>
        <authorList>
            <consortium name="The Broad Institute Genomics Platform"/>
            <person name="Cuomo C."/>
            <person name="de Hoog S."/>
            <person name="Gorbushina A."/>
            <person name="Stielow B."/>
            <person name="Teixiera M."/>
            <person name="Abouelleil A."/>
            <person name="Chapman S.B."/>
            <person name="Priest M."/>
            <person name="Young S.K."/>
            <person name="Wortman J."/>
            <person name="Nusbaum C."/>
            <person name="Birren B."/>
        </authorList>
    </citation>
    <scope>NUCLEOTIDE SEQUENCE [LARGE SCALE GENOMIC DNA]</scope>
    <source>
        <strain evidence="2 3">CBS 271.37</strain>
    </source>
</reference>
<dbReference type="STRING" id="1442368.A0A0D2H573"/>
<evidence type="ECO:0000259" key="1">
    <source>
        <dbReference type="Pfam" id="PF01636"/>
    </source>
</evidence>
<dbReference type="VEuPathDB" id="FungiDB:Z517_06444"/>
<dbReference type="PANTHER" id="PTHR21310:SF37">
    <property type="entry name" value="AMINOGLYCOSIDE PHOSPHOTRANSFERASE DOMAIN-CONTAINING PROTEIN"/>
    <property type="match status" value="1"/>
</dbReference>
<dbReference type="InterPro" id="IPR051678">
    <property type="entry name" value="AGP_Transferase"/>
</dbReference>
<dbReference type="EMBL" id="KN846972">
    <property type="protein sequence ID" value="KIW79829.1"/>
    <property type="molecule type" value="Genomic_DNA"/>
</dbReference>
<name>A0A0D2H573_9EURO</name>
<organism evidence="2 3">
    <name type="scientific">Fonsecaea pedrosoi CBS 271.37</name>
    <dbReference type="NCBI Taxonomy" id="1442368"/>
    <lineage>
        <taxon>Eukaryota</taxon>
        <taxon>Fungi</taxon>
        <taxon>Dikarya</taxon>
        <taxon>Ascomycota</taxon>
        <taxon>Pezizomycotina</taxon>
        <taxon>Eurotiomycetes</taxon>
        <taxon>Chaetothyriomycetidae</taxon>
        <taxon>Chaetothyriales</taxon>
        <taxon>Herpotrichiellaceae</taxon>
        <taxon>Fonsecaea</taxon>
    </lineage>
</organism>
<evidence type="ECO:0000313" key="2">
    <source>
        <dbReference type="EMBL" id="KIW79829.1"/>
    </source>
</evidence>
<dbReference type="InterPro" id="IPR011009">
    <property type="entry name" value="Kinase-like_dom_sf"/>
</dbReference>
<dbReference type="RefSeq" id="XP_013283637.1">
    <property type="nucleotide sequence ID" value="XM_013428183.1"/>
</dbReference>
<keyword evidence="3" id="KW-1185">Reference proteome</keyword>
<sequence length="515" mass="60179">MPVKLQLSDKQISYSDVKDDESNVLHKLTAWDRRCKFFNHLYRNQNILRAVTAHHLGLNVKLCKVSEPEEWIYGSFNLCIPVFISSNKGQPTERVIIRFPLPYKVGGPENADEKLRCEAGTYIWLQQNCPSVPIPRLYGFGLSTGQRFTAIEKLPLLRRLAHDFYHRLRNWLKLPVPSRYIRHRGASFDSLGCGYLLIDYIEKNEGEMLSCTWNERYQEKGLRRNLFRSLSRILLNIAQVPLPRIGSFTVDNNGFLHLGNRPLSLVMHQLENEQIPVDIPRHLTYTSADSYVIDILNCVHDSRLRHQPNGVSDTGDCIYQMSALAAMKATLSLFLRRDLRHGPFVFSLTDLHQSNIFVDENWNITCLIDLEWAFSCPVEMIHPPRWLANQAIDQMDEKKYDPLRHEFLDVLENTEQELSIQPRHRLSVVMKQAWKMGTFWYTLALRSPMGLARVFYDHIQPILANGHEDNDGFYPIMMEYWTIDTRTFIERKLADKEAYDRKLRQAFEDKVENPR</sequence>
<protein>
    <recommendedName>
        <fullName evidence="1">Aminoglycoside phosphotransferase domain-containing protein</fullName>
    </recommendedName>
</protein>